<name>A0AAV8VRU5_9CUCU</name>
<keyword evidence="2" id="KW-1185">Reference proteome</keyword>
<gene>
    <name evidence="1" type="ORF">NQ315_013926</name>
</gene>
<sequence>MFNKYKSFLSNCAGGSAVLLNCMRSFLQFTELDFVDLYQMCQVQGWDNLTNILSTMTFQKSKKRTCTKEKPTAIHVVSNPSVRRKIDFYLEENSKAIENVTQNMSEMAVTDTPDERFHKDSCENFENYNNDDNSSNTVTLTEYCKKSEIKSCKQRKNKMKDYKDNLNRTKMAAVDQTTSVALGSVTKTKLHLKKPYDKQTTGHIAKNTNTSEENEKTDIKNNTNYIIKKDNDIKTNFVNDKLSETKIITVKGIYEAPGFLKTKKTISEVKSDSNTKINNILREEDFDVINPEKFLESFIGYNIYADGFDLAGFQEIFSNNFQPVEENYSLKNGFVTTKKKTCDVVDNVPSNDANCNDFSSQTDEETENSVTKICDKIPTIVESLSHGDTVPSNDFEYNDVTFEMMCTVFGMKRLMQNLLKRRVRVAKPDAFVVEHIDFLVTVIKRDKNGLNPVYYYGHNYAFLNSELAFSTLQHNTGLFLVKT</sequence>
<reference evidence="1 2" key="1">
    <citation type="journal article" date="2023" name="Insect Mol. Biol.">
        <title>Genome sequencing provides insights into the evolution of gene families encoding plant cell wall-degrading enzymes in longhorned beetles.</title>
        <authorList>
            <person name="Shin N.R."/>
            <person name="Okamura Y."/>
            <person name="Kirsch R."/>
            <person name="Pauchet Y."/>
        </authorList>
    </citation>
    <scope>NUCLEOTIDE SEQUENCE [LARGE SCALE GENOMIC DNA]</scope>
    <source>
        <strain evidence="1">EAD_L_NR</strain>
    </source>
</reference>
<evidence type="ECO:0000313" key="2">
    <source>
        <dbReference type="Proteomes" id="UP001159042"/>
    </source>
</evidence>
<proteinExistence type="predicted"/>
<protein>
    <submittedName>
        <fullName evidence="1">Uncharacterized protein</fullName>
    </submittedName>
</protein>
<dbReference type="Proteomes" id="UP001159042">
    <property type="component" value="Unassembled WGS sequence"/>
</dbReference>
<evidence type="ECO:0000313" key="1">
    <source>
        <dbReference type="EMBL" id="KAJ8916722.1"/>
    </source>
</evidence>
<organism evidence="1 2">
    <name type="scientific">Exocentrus adspersus</name>
    <dbReference type="NCBI Taxonomy" id="1586481"/>
    <lineage>
        <taxon>Eukaryota</taxon>
        <taxon>Metazoa</taxon>
        <taxon>Ecdysozoa</taxon>
        <taxon>Arthropoda</taxon>
        <taxon>Hexapoda</taxon>
        <taxon>Insecta</taxon>
        <taxon>Pterygota</taxon>
        <taxon>Neoptera</taxon>
        <taxon>Endopterygota</taxon>
        <taxon>Coleoptera</taxon>
        <taxon>Polyphaga</taxon>
        <taxon>Cucujiformia</taxon>
        <taxon>Chrysomeloidea</taxon>
        <taxon>Cerambycidae</taxon>
        <taxon>Lamiinae</taxon>
        <taxon>Acanthocinini</taxon>
        <taxon>Exocentrus</taxon>
    </lineage>
</organism>
<dbReference type="AlphaFoldDB" id="A0AAV8VRU5"/>
<accession>A0AAV8VRU5</accession>
<dbReference type="EMBL" id="JANEYG010000040">
    <property type="protein sequence ID" value="KAJ8916722.1"/>
    <property type="molecule type" value="Genomic_DNA"/>
</dbReference>
<comment type="caution">
    <text evidence="1">The sequence shown here is derived from an EMBL/GenBank/DDBJ whole genome shotgun (WGS) entry which is preliminary data.</text>
</comment>